<dbReference type="Proteomes" id="UP001428817">
    <property type="component" value="Unassembled WGS sequence"/>
</dbReference>
<dbReference type="Gene3D" id="3.10.290.30">
    <property type="entry name" value="MM3350-like"/>
    <property type="match status" value="1"/>
</dbReference>
<comment type="caution">
    <text evidence="2">The sequence shown here is derived from an EMBL/GenBank/DDBJ whole genome shotgun (WGS) entry which is preliminary data.</text>
</comment>
<dbReference type="PANTHER" id="PTHR41878:SF1">
    <property type="entry name" value="TNPR PROTEIN"/>
    <property type="match status" value="1"/>
</dbReference>
<gene>
    <name evidence="2" type="ORF">GCM10023321_42030</name>
</gene>
<dbReference type="EMBL" id="BAABJP010000020">
    <property type="protein sequence ID" value="GAA5160040.1"/>
    <property type="molecule type" value="Genomic_DNA"/>
</dbReference>
<dbReference type="SUPFAM" id="SSF159941">
    <property type="entry name" value="MM3350-like"/>
    <property type="match status" value="1"/>
</dbReference>
<protein>
    <recommendedName>
        <fullName evidence="1">Plasmid pRiA4b Orf3-like domain-containing protein</fullName>
    </recommendedName>
</protein>
<evidence type="ECO:0000259" key="1">
    <source>
        <dbReference type="Pfam" id="PF07929"/>
    </source>
</evidence>
<reference evidence="3" key="1">
    <citation type="journal article" date="2019" name="Int. J. Syst. Evol. Microbiol.">
        <title>The Global Catalogue of Microorganisms (GCM) 10K type strain sequencing project: providing services to taxonomists for standard genome sequencing and annotation.</title>
        <authorList>
            <consortium name="The Broad Institute Genomics Platform"/>
            <consortium name="The Broad Institute Genome Sequencing Center for Infectious Disease"/>
            <person name="Wu L."/>
            <person name="Ma J."/>
        </authorList>
    </citation>
    <scope>NUCLEOTIDE SEQUENCE [LARGE SCALE GENOMIC DNA]</scope>
    <source>
        <strain evidence="3">JCM 18303</strain>
    </source>
</reference>
<proteinExistence type="predicted"/>
<dbReference type="InterPro" id="IPR012912">
    <property type="entry name" value="Plasmid_pRiA4b_Orf3-like"/>
</dbReference>
<organism evidence="2 3">
    <name type="scientific">Pseudonocardia eucalypti</name>
    <dbReference type="NCBI Taxonomy" id="648755"/>
    <lineage>
        <taxon>Bacteria</taxon>
        <taxon>Bacillati</taxon>
        <taxon>Actinomycetota</taxon>
        <taxon>Actinomycetes</taxon>
        <taxon>Pseudonocardiales</taxon>
        <taxon>Pseudonocardiaceae</taxon>
        <taxon>Pseudonocardia</taxon>
    </lineage>
</organism>
<dbReference type="PANTHER" id="PTHR41878">
    <property type="entry name" value="LEXA REPRESSOR-RELATED"/>
    <property type="match status" value="1"/>
</dbReference>
<evidence type="ECO:0000313" key="3">
    <source>
        <dbReference type="Proteomes" id="UP001428817"/>
    </source>
</evidence>
<sequence length="363" mass="39236">MRVTLRDVSPAVVRVIDVPATSSLPELHELLQVAVGWTNSHLHQFVAGDRTYGPPDPDWGDELHEDESEARLPDLPSRFVYRYDLGDSWEHDVEVVGAGGAGPGCVDGAGGCPPEDCGGADGYAELRSVLADPGHERHAAMREWAGELPAFDRPATDLLLRQTVGEVPGSVRLLLDLLADGVKLTPGGRLPRSIVRQVQERYPGWHPLGSPASVEEDLYPLAVLHAILRRVGLLRLARGVLRPTRAASDDLEIVRRLRSWFEPDEFLGILTVLTTAVLSAAGPLNGRELATRAHSLLGERWSVDGRSLTAADVEAAINELSGQLAALDLAVHDCKTWQAGMSARTLLPRAAALAAHWSRSPAR</sequence>
<feature type="domain" description="Plasmid pRiA4b Orf3-like" evidence="1">
    <location>
        <begin position="2"/>
        <end position="157"/>
    </location>
</feature>
<accession>A0ABP9QDD6</accession>
<name>A0ABP9QDD6_9PSEU</name>
<evidence type="ECO:0000313" key="2">
    <source>
        <dbReference type="EMBL" id="GAA5160040.1"/>
    </source>
</evidence>
<dbReference type="InterPro" id="IPR024047">
    <property type="entry name" value="MM3350-like_sf"/>
</dbReference>
<keyword evidence="3" id="KW-1185">Reference proteome</keyword>
<dbReference type="Pfam" id="PF07929">
    <property type="entry name" value="PRiA4_ORF3"/>
    <property type="match status" value="1"/>
</dbReference>